<dbReference type="Gene3D" id="3.40.50.300">
    <property type="entry name" value="P-loop containing nucleotide triphosphate hydrolases"/>
    <property type="match status" value="2"/>
</dbReference>
<dbReference type="PANTHER" id="PTHR47964:SF1">
    <property type="entry name" value="ATP-DEPENDENT DNA HELICASE HOMOLOG RECG, CHLOROPLASTIC"/>
    <property type="match status" value="1"/>
</dbReference>
<dbReference type="Pfam" id="PF00271">
    <property type="entry name" value="Helicase_C"/>
    <property type="match status" value="1"/>
</dbReference>
<keyword evidence="7" id="KW-0234">DNA repair</keyword>
<evidence type="ECO:0000259" key="9">
    <source>
        <dbReference type="PROSITE" id="PS51192"/>
    </source>
</evidence>
<evidence type="ECO:0000256" key="3">
    <source>
        <dbReference type="ARBA" id="ARBA00022801"/>
    </source>
</evidence>
<dbReference type="CDD" id="cd04488">
    <property type="entry name" value="RecG_wedge_OBF"/>
    <property type="match status" value="1"/>
</dbReference>
<protein>
    <recommendedName>
        <fullName evidence="8">Probable DNA 3'-5' helicase RecG</fullName>
    </recommendedName>
</protein>
<feature type="domain" description="Helicase C-terminal" evidence="10">
    <location>
        <begin position="460"/>
        <end position="619"/>
    </location>
</feature>
<proteinExistence type="predicted"/>
<dbReference type="GO" id="GO:0016787">
    <property type="term" value="F:hydrolase activity"/>
    <property type="evidence" value="ECO:0007669"/>
    <property type="project" value="UniProtKB-KW"/>
</dbReference>
<evidence type="ECO:0000256" key="2">
    <source>
        <dbReference type="ARBA" id="ARBA00022763"/>
    </source>
</evidence>
<evidence type="ECO:0000256" key="4">
    <source>
        <dbReference type="ARBA" id="ARBA00022806"/>
    </source>
</evidence>
<evidence type="ECO:0000313" key="12">
    <source>
        <dbReference type="Proteomes" id="UP001166585"/>
    </source>
</evidence>
<keyword evidence="3 11" id="KW-0378">Hydrolase</keyword>
<keyword evidence="12" id="KW-1185">Reference proteome</keyword>
<evidence type="ECO:0000256" key="6">
    <source>
        <dbReference type="ARBA" id="ARBA00023125"/>
    </source>
</evidence>
<dbReference type="EMBL" id="JAHCQH010000014">
    <property type="protein sequence ID" value="MBS9476434.1"/>
    <property type="molecule type" value="Genomic_DNA"/>
</dbReference>
<gene>
    <name evidence="11" type="primary">recG</name>
    <name evidence="11" type="ORF">KIP89_04865</name>
</gene>
<dbReference type="Gene3D" id="2.40.50.140">
    <property type="entry name" value="Nucleic acid-binding proteins"/>
    <property type="match status" value="1"/>
</dbReference>
<dbReference type="InterPro" id="IPR012340">
    <property type="entry name" value="NA-bd_OB-fold"/>
</dbReference>
<dbReference type="InterPro" id="IPR001650">
    <property type="entry name" value="Helicase_C-like"/>
</dbReference>
<dbReference type="InterPro" id="IPR011545">
    <property type="entry name" value="DEAD/DEAH_box_helicase_dom"/>
</dbReference>
<dbReference type="GO" id="GO:0003678">
    <property type="term" value="F:DNA helicase activity"/>
    <property type="evidence" value="ECO:0007669"/>
    <property type="project" value="UniProtKB-EC"/>
</dbReference>
<keyword evidence="5" id="KW-0067">ATP-binding</keyword>
<evidence type="ECO:0000256" key="1">
    <source>
        <dbReference type="ARBA" id="ARBA00022741"/>
    </source>
</evidence>
<accession>A0ABS5R438</accession>
<keyword evidence="1" id="KW-0547">Nucleotide-binding</keyword>
<dbReference type="Proteomes" id="UP001166585">
    <property type="component" value="Unassembled WGS sequence"/>
</dbReference>
<dbReference type="SUPFAM" id="SSF52540">
    <property type="entry name" value="P-loop containing nucleoside triphosphate hydrolases"/>
    <property type="match status" value="2"/>
</dbReference>
<keyword evidence="6" id="KW-0238">DNA-binding</keyword>
<dbReference type="SMART" id="SM00490">
    <property type="entry name" value="HELICc"/>
    <property type="match status" value="1"/>
</dbReference>
<evidence type="ECO:0000256" key="8">
    <source>
        <dbReference type="ARBA" id="ARBA00049819"/>
    </source>
</evidence>
<dbReference type="InterPro" id="IPR045562">
    <property type="entry name" value="RecG_dom3_C"/>
</dbReference>
<dbReference type="InterPro" id="IPR027417">
    <property type="entry name" value="P-loop_NTPase"/>
</dbReference>
<dbReference type="SUPFAM" id="SSF50249">
    <property type="entry name" value="Nucleic acid-binding proteins"/>
    <property type="match status" value="1"/>
</dbReference>
<dbReference type="PANTHER" id="PTHR47964">
    <property type="entry name" value="ATP-DEPENDENT DNA HELICASE HOMOLOG RECG, CHLOROPLASTIC"/>
    <property type="match status" value="1"/>
</dbReference>
<dbReference type="PROSITE" id="PS51192">
    <property type="entry name" value="HELICASE_ATP_BIND_1"/>
    <property type="match status" value="1"/>
</dbReference>
<evidence type="ECO:0000256" key="7">
    <source>
        <dbReference type="ARBA" id="ARBA00023204"/>
    </source>
</evidence>
<feature type="domain" description="Helicase ATP-binding" evidence="9">
    <location>
        <begin position="280"/>
        <end position="441"/>
    </location>
</feature>
<reference evidence="11" key="1">
    <citation type="submission" date="2021-05" db="EMBL/GenBank/DDBJ databases">
        <authorList>
            <person name="Sun Q."/>
            <person name="Inoue M."/>
        </authorList>
    </citation>
    <scope>NUCLEOTIDE SEQUENCE</scope>
    <source>
        <strain evidence="11">VKM B-3255</strain>
    </source>
</reference>
<dbReference type="Pfam" id="PF00270">
    <property type="entry name" value="DEAD"/>
    <property type="match status" value="1"/>
</dbReference>
<dbReference type="SMART" id="SM00487">
    <property type="entry name" value="DEXDc"/>
    <property type="match status" value="1"/>
</dbReference>
<name>A0ABS5R438_9HYPH</name>
<dbReference type="Pfam" id="PF19833">
    <property type="entry name" value="RecG_dom3_C"/>
    <property type="match status" value="1"/>
</dbReference>
<dbReference type="NCBIfam" id="NF008164">
    <property type="entry name" value="PRK10917.1-2"/>
    <property type="match status" value="1"/>
</dbReference>
<keyword evidence="4 11" id="KW-0347">Helicase</keyword>
<dbReference type="RefSeq" id="WP_213754515.1">
    <property type="nucleotide sequence ID" value="NZ_JAHCQH010000014.1"/>
</dbReference>
<dbReference type="InterPro" id="IPR033454">
    <property type="entry name" value="RecG_wedge"/>
</dbReference>
<sequence length="693" mass="74784">MRPDILNSYFAPITGLPGIGPKLAKPFNRLLARAEGARILDLLLHLPSSTIDRRARPTLREVVPDTVVTVEVHVDRHVPPPRGSRAPYRVYAHDETGDLILAFFKAERSWMERLLPIGETRWVSGTVSLYDGIPQMVHPDRVVDAAGLAKLPSIEPLYPLVEGLGHGHVRRAVEAALAHTADLPEWQAGAPELSFHEALRRVHQPREPLDASSAGPAWRRLAYDELLAGQIALALVRARTVKQAGRPSLGDGRVADRILGALPFALTGSQLAALEAIRADLASNDRMLRLLQGDVGSGKTVVALLAAATLIEAGRQAALMAPTEILARQHMKTIAPLAAAAGLRVALLTGREKGRARDQLLADLAGGAVDLVIGTHALFQEGVTFHDLGLAIVDEQHRFGVHQRLALASKGEAVDVLVMTATPIPRTLVLTYFGDMESSELREKPAGRKPIDTRAIPSDRIDEIVARLGTALAQGRRAYWICPLVEESENSDLAAAEARFAELTAHFGARVGLVHGKMKGAEKDAAMAAFASGETQLLVATTVVEVGVDVPEASIIVIEHAERFGLAQLHQLRGRVGRGDVASVCILLYRRPLGEVAHQRLEALRSSEDGFFLAEEDLRLRGEGDVLGTRQSGFPGFRVAQLDLHGDLLTQARAEAAEIVQNDSDLSGRRGVALRLLLHIFERDVAVKLLGAG</sequence>
<keyword evidence="2" id="KW-0227">DNA damage</keyword>
<dbReference type="InterPro" id="IPR047112">
    <property type="entry name" value="RecG/Mfd"/>
</dbReference>
<dbReference type="CDD" id="cd17992">
    <property type="entry name" value="DEXHc_RecG"/>
    <property type="match status" value="1"/>
</dbReference>
<dbReference type="Pfam" id="PF17191">
    <property type="entry name" value="RecG_wedge"/>
    <property type="match status" value="1"/>
</dbReference>
<evidence type="ECO:0000256" key="5">
    <source>
        <dbReference type="ARBA" id="ARBA00022840"/>
    </source>
</evidence>
<organism evidence="11 12">
    <name type="scientific">Ancylobacter radicis</name>
    <dbReference type="NCBI Taxonomy" id="2836179"/>
    <lineage>
        <taxon>Bacteria</taxon>
        <taxon>Pseudomonadati</taxon>
        <taxon>Pseudomonadota</taxon>
        <taxon>Alphaproteobacteria</taxon>
        <taxon>Hyphomicrobiales</taxon>
        <taxon>Xanthobacteraceae</taxon>
        <taxon>Ancylobacter</taxon>
    </lineage>
</organism>
<evidence type="ECO:0000259" key="10">
    <source>
        <dbReference type="PROSITE" id="PS51194"/>
    </source>
</evidence>
<evidence type="ECO:0000313" key="11">
    <source>
        <dbReference type="EMBL" id="MBS9476434.1"/>
    </source>
</evidence>
<dbReference type="PROSITE" id="PS51194">
    <property type="entry name" value="HELICASE_CTER"/>
    <property type="match status" value="1"/>
</dbReference>
<dbReference type="InterPro" id="IPR014001">
    <property type="entry name" value="Helicase_ATP-bd"/>
</dbReference>
<comment type="caution">
    <text evidence="11">The sequence shown here is derived from an EMBL/GenBank/DDBJ whole genome shotgun (WGS) entry which is preliminary data.</text>
</comment>